<proteinExistence type="predicted"/>
<dbReference type="GeneID" id="94192942"/>
<dbReference type="AlphaFoldDB" id="A0AAV4LNR8"/>
<organism evidence="1 2">
    <name type="scientific">Babesia caballi</name>
    <dbReference type="NCBI Taxonomy" id="5871"/>
    <lineage>
        <taxon>Eukaryota</taxon>
        <taxon>Sar</taxon>
        <taxon>Alveolata</taxon>
        <taxon>Apicomplexa</taxon>
        <taxon>Aconoidasida</taxon>
        <taxon>Piroplasmida</taxon>
        <taxon>Babesiidae</taxon>
        <taxon>Babesia</taxon>
    </lineage>
</organism>
<keyword evidence="2" id="KW-1185">Reference proteome</keyword>
<gene>
    <name evidence="1" type="ORF">BcabD6B2_08940</name>
</gene>
<dbReference type="Pfam" id="PF12785">
    <property type="entry name" value="VESA1_N"/>
    <property type="match status" value="1"/>
</dbReference>
<reference evidence="1 2" key="1">
    <citation type="submission" date="2021-06" db="EMBL/GenBank/DDBJ databases">
        <title>Genome sequence of Babesia caballi.</title>
        <authorList>
            <person name="Yamagishi J."/>
            <person name="Kidaka T."/>
            <person name="Ochi A."/>
        </authorList>
    </citation>
    <scope>NUCLEOTIDE SEQUENCE [LARGE SCALE GENOMIC DNA]</scope>
    <source>
        <strain evidence="1">USDA-D6B2</strain>
    </source>
</reference>
<evidence type="ECO:0000313" key="2">
    <source>
        <dbReference type="Proteomes" id="UP001497744"/>
    </source>
</evidence>
<sequence length="1022" mass="110870">MGHDESVHCNTNNSSTVMAKVGDAVTELQTAALLTKNYPEFFKKLKENGKRDLPNSAMNAPLYALYAASYHYLKTALPYKQFNELPKHYDEITSTFQDLKDARDWLALVGGGFGGSAQKGWTLGKHKELGTAFKSNPEFSEAKTQALGGIEPSGVINKLADKLGRGFLGYEAQGGGFNFSGSGIIKNDQGYTSKYKDATWNSSDQDKYITQIFLGAAVITYFGLSYLYWRCDKGGWSDWNLNGNGSALIIFMSVAGFTSGELNSMQGSQVAGILTRDPNGFDELKNADKEQYSYPAFILSLETHGPQRGINSPLTNCYVLAKEYYKSKFKKGEPDDQTLTSIKAALDIFKSSYTSHPPLLSSLTDRPSNLKETIDWILRVTGKDGGGDDGTSKLAAAVKTLLKDVQGSGSGLGNEIEKVIQALQSNGDSLITSLADGLQQFIGYKSGSNPHGHITGAGIAPSNMATHRLCDAAIAFTIAVLEAFRKDSSIKDNNENKEKVDSVVTKLSGCYGKGPKGFADVGEEVGKLQVQVTGTNTSAINKLVSAVKTNYESHLKSLNGRGNDIYKNVGQYLDAVFKAVSGKADVTSPLNTLFSRANPVYDATTLSAQIVDLKNGLDTQKASKGFAKNVLDAGKNAFMDVLKMPNYTRMNYEAASSKQWNSETEKVKTCAKIFLGCLPLYYQAFTYIYWGCHDNGGGWGSQTLAHGDLRSYFDSQGLLPIFVDRNKRGSHIAESALKKFSEFKTAADSSLTDSNIPYVKFTQKLQDKVRENSGNVSTECPLSALFHGASYYFRCQQMTNAKSAGGTPKTIREMLYFLAALQFSSAYDEINGHIGTLLTTELSVADSGLSTADNTLSAADIKEYLTASCAFSSSVLGLIQGPGASEKDSEPWLFELFCNSAFQFKYPSGAALLSKVSRYAYALQFQLYFLFHQCSIDINKCGWNNCTYGSEIKGSDTQLSSHVCPGLKCNGDSNCNHYSKQSCKHNNYSQNNSCGKGSNPSALQAFITGTLPSFGLSSSSTP</sequence>
<comment type="caution">
    <text evidence="1">The sequence shown here is derived from an EMBL/GenBank/DDBJ whole genome shotgun (WGS) entry which is preliminary data.</text>
</comment>
<name>A0AAV4LNR8_BABCB</name>
<dbReference type="InterPro" id="IPR024751">
    <property type="entry name" value="VESA1"/>
</dbReference>
<evidence type="ECO:0000313" key="1">
    <source>
        <dbReference type="EMBL" id="GIX61459.1"/>
    </source>
</evidence>
<accession>A0AAV4LNR8</accession>
<dbReference type="Proteomes" id="UP001497744">
    <property type="component" value="Unassembled WGS sequence"/>
</dbReference>
<dbReference type="RefSeq" id="XP_067713530.1">
    <property type="nucleotide sequence ID" value="XM_067857429.1"/>
</dbReference>
<protein>
    <submittedName>
        <fullName evidence="1">Variant erythrocyte surface antigen-1 family protein</fullName>
    </submittedName>
</protein>
<dbReference type="EMBL" id="BPLF01000001">
    <property type="protein sequence ID" value="GIX61459.1"/>
    <property type="molecule type" value="Genomic_DNA"/>
</dbReference>